<dbReference type="Pfam" id="PF01557">
    <property type="entry name" value="FAA_hydrolase"/>
    <property type="match status" value="1"/>
</dbReference>
<dbReference type="GO" id="GO:0006107">
    <property type="term" value="P:oxaloacetate metabolic process"/>
    <property type="evidence" value="ECO:0007669"/>
    <property type="project" value="UniProtKB-ARBA"/>
</dbReference>
<keyword evidence="5" id="KW-1185">Reference proteome</keyword>
<comment type="caution">
    <text evidence="4">The sequence shown here is derived from an EMBL/GenBank/DDBJ whole genome shotgun (WGS) entry which is preliminary data.</text>
</comment>
<dbReference type="GO" id="GO:0050163">
    <property type="term" value="F:oxaloacetate tautomerase activity"/>
    <property type="evidence" value="ECO:0007669"/>
    <property type="project" value="UniProtKB-ARBA"/>
</dbReference>
<evidence type="ECO:0000256" key="1">
    <source>
        <dbReference type="ARBA" id="ARBA00010211"/>
    </source>
</evidence>
<dbReference type="SUPFAM" id="SSF56529">
    <property type="entry name" value="FAH"/>
    <property type="match status" value="1"/>
</dbReference>
<dbReference type="InterPro" id="IPR036663">
    <property type="entry name" value="Fumarylacetoacetase_C_sf"/>
</dbReference>
<dbReference type="GO" id="GO:0046872">
    <property type="term" value="F:metal ion binding"/>
    <property type="evidence" value="ECO:0007669"/>
    <property type="project" value="UniProtKB-KW"/>
</dbReference>
<evidence type="ECO:0000313" key="5">
    <source>
        <dbReference type="Proteomes" id="UP000242875"/>
    </source>
</evidence>
<feature type="domain" description="Fumarylacetoacetase-like C-terminal" evidence="3">
    <location>
        <begin position="73"/>
        <end position="280"/>
    </location>
</feature>
<evidence type="ECO:0000259" key="3">
    <source>
        <dbReference type="Pfam" id="PF01557"/>
    </source>
</evidence>
<dbReference type="AlphaFoldDB" id="A0A261Y4D1"/>
<protein>
    <recommendedName>
        <fullName evidence="3">Fumarylacetoacetase-like C-terminal domain-containing protein</fullName>
    </recommendedName>
</protein>
<dbReference type="PANTHER" id="PTHR11820">
    <property type="entry name" value="ACYLPYRUVASE"/>
    <property type="match status" value="1"/>
</dbReference>
<evidence type="ECO:0000256" key="2">
    <source>
        <dbReference type="ARBA" id="ARBA00022723"/>
    </source>
</evidence>
<dbReference type="Gene3D" id="3.90.850.10">
    <property type="entry name" value="Fumarylacetoacetase-like, C-terminal domain"/>
    <property type="match status" value="1"/>
</dbReference>
<evidence type="ECO:0000313" key="4">
    <source>
        <dbReference type="EMBL" id="OZJ05465.1"/>
    </source>
</evidence>
<dbReference type="OrthoDB" id="411064at2759"/>
<dbReference type="InterPro" id="IPR011234">
    <property type="entry name" value="Fumarylacetoacetase-like_C"/>
</dbReference>
<gene>
    <name evidence="4" type="ORF">BZG36_01663</name>
</gene>
<sequence length="288" mass="31748">MQWTQLIRFESTTGKVLNGEPILKAGQTISRQNVQGLKARVIQGDIFSHCEVTEEVAEVKKLLAPIVPRSFRGIGLNYRQHAEETNSKIPKNPIVFLKPPQAGQNPFDPIIVPSICQDDQTDYEVELAIVIGKPCRNVTKEDALNYVAGYTICNDVSARKWQQFADLSSGQWCFGKSFDTFAPLGPAIVSSKVIQDPNNLVLGAKLNGKQVQHSNTADMIFNCKHLISFLSQGSTLLPGDVIITGTPQGVGASRQPPMFLKDNDRIECYIEKIGSIDNPVIYEAHAKL</sequence>
<dbReference type="FunFam" id="3.90.850.10:FF:000002">
    <property type="entry name" value="2-hydroxyhepta-2,4-diene-1,7-dioate isomerase"/>
    <property type="match status" value="1"/>
</dbReference>
<accession>A0A261Y4D1</accession>
<reference evidence="4 5" key="1">
    <citation type="journal article" date="2017" name="Mycologia">
        <title>Bifiguratus adelaidae, gen. et sp. nov., a new member of Mucoromycotina in endophytic and soil-dwelling habitats.</title>
        <authorList>
            <person name="Torres-Cruz T.J."/>
            <person name="Billingsley Tobias T.L."/>
            <person name="Almatruk M."/>
            <person name="Hesse C."/>
            <person name="Kuske C.R."/>
            <person name="Desiro A."/>
            <person name="Benucci G.M."/>
            <person name="Bonito G."/>
            <person name="Stajich J.E."/>
            <person name="Dunlap C."/>
            <person name="Arnold A.E."/>
            <person name="Porras-Alfaro A."/>
        </authorList>
    </citation>
    <scope>NUCLEOTIDE SEQUENCE [LARGE SCALE GENOMIC DNA]</scope>
    <source>
        <strain evidence="4 5">AZ0501</strain>
    </source>
</reference>
<proteinExistence type="inferred from homology"/>
<dbReference type="PANTHER" id="PTHR11820:SF112">
    <property type="entry name" value="FUMARYLACETOACETATE HYDROLASE FAMILY PROTEIN (AFU_ORTHOLOGUE AFUA_1G02370)-RELATED"/>
    <property type="match status" value="1"/>
</dbReference>
<dbReference type="Proteomes" id="UP000242875">
    <property type="component" value="Unassembled WGS sequence"/>
</dbReference>
<keyword evidence="2" id="KW-0479">Metal-binding</keyword>
<name>A0A261Y4D1_9FUNG</name>
<comment type="similarity">
    <text evidence="1">Belongs to the FAH family.</text>
</comment>
<dbReference type="EMBL" id="MVBO01000015">
    <property type="protein sequence ID" value="OZJ05465.1"/>
    <property type="molecule type" value="Genomic_DNA"/>
</dbReference>
<organism evidence="4 5">
    <name type="scientific">Bifiguratus adelaidae</name>
    <dbReference type="NCBI Taxonomy" id="1938954"/>
    <lineage>
        <taxon>Eukaryota</taxon>
        <taxon>Fungi</taxon>
        <taxon>Fungi incertae sedis</taxon>
        <taxon>Mucoromycota</taxon>
        <taxon>Mucoromycotina</taxon>
        <taxon>Endogonomycetes</taxon>
        <taxon>Endogonales</taxon>
        <taxon>Endogonales incertae sedis</taxon>
        <taxon>Bifiguratus</taxon>
    </lineage>
</organism>